<sequence length="229" mass="26151">MGREEQIEEREVLDSIFPDEITDASDSEYRIKITLDIPDDEENEQPVIVLTVRYPEDYPDKAPHLDLSAEDGENKHPLFNIADAKNDLLKSLEPVIEENLGMAMVFTLVTTVKEEAEQVAIKAREAQMKLREEAALEADRKENEKFQGNAVTRESFLSWREGFLKEMEEQRQKEEEERLAEMKKAKIKEPARMSGRQLWESGIAKGEEIDEGDDDAPAEDLAKLKVSAS</sequence>
<dbReference type="EMBL" id="JBAWTH010000017">
    <property type="protein sequence ID" value="KAL2288340.1"/>
    <property type="molecule type" value="Genomic_DNA"/>
</dbReference>
<dbReference type="CDD" id="cd23823">
    <property type="entry name" value="RWD_GCN2"/>
    <property type="match status" value="1"/>
</dbReference>
<accession>A0ABR4F103</accession>
<dbReference type="Pfam" id="PF05773">
    <property type="entry name" value="RWD"/>
    <property type="match status" value="1"/>
</dbReference>
<dbReference type="InterPro" id="IPR006575">
    <property type="entry name" value="RWD_dom"/>
</dbReference>
<evidence type="ECO:0000259" key="2">
    <source>
        <dbReference type="PROSITE" id="PS50908"/>
    </source>
</evidence>
<name>A0ABR4F103_9PEZI</name>
<evidence type="ECO:0000313" key="3">
    <source>
        <dbReference type="EMBL" id="KAL2288339.1"/>
    </source>
</evidence>
<dbReference type="InterPro" id="IPR016135">
    <property type="entry name" value="UBQ-conjugating_enzyme/RWD"/>
</dbReference>
<organism evidence="3 4">
    <name type="scientific">Diaporthe vaccinii</name>
    <dbReference type="NCBI Taxonomy" id="105482"/>
    <lineage>
        <taxon>Eukaryota</taxon>
        <taxon>Fungi</taxon>
        <taxon>Dikarya</taxon>
        <taxon>Ascomycota</taxon>
        <taxon>Pezizomycotina</taxon>
        <taxon>Sordariomycetes</taxon>
        <taxon>Sordariomycetidae</taxon>
        <taxon>Diaporthales</taxon>
        <taxon>Diaporthaceae</taxon>
        <taxon>Diaporthe</taxon>
        <taxon>Diaporthe eres species complex</taxon>
    </lineage>
</organism>
<proteinExistence type="predicted"/>
<feature type="compositionally biased region" description="Basic and acidic residues" evidence="1">
    <location>
        <begin position="169"/>
        <end position="191"/>
    </location>
</feature>
<protein>
    <recommendedName>
        <fullName evidence="2">RWD domain-containing protein</fullName>
    </recommendedName>
</protein>
<evidence type="ECO:0000256" key="1">
    <source>
        <dbReference type="SAM" id="MobiDB-lite"/>
    </source>
</evidence>
<feature type="compositionally biased region" description="Acidic residues" evidence="1">
    <location>
        <begin position="208"/>
        <end position="218"/>
    </location>
</feature>
<dbReference type="PANTHER" id="PTHR12292">
    <property type="entry name" value="RWD DOMAIN-CONTAINING PROTEIN"/>
    <property type="match status" value="1"/>
</dbReference>
<dbReference type="SMART" id="SM00591">
    <property type="entry name" value="RWD"/>
    <property type="match status" value="1"/>
</dbReference>
<dbReference type="Proteomes" id="UP001600888">
    <property type="component" value="Unassembled WGS sequence"/>
</dbReference>
<reference evidence="3 4" key="1">
    <citation type="submission" date="2024-03" db="EMBL/GenBank/DDBJ databases">
        <title>A high-quality draft genome sequence of Diaporthe vaccinii, a causative agent of upright dieback and viscid rot disease in cranberry plants.</title>
        <authorList>
            <person name="Sarrasin M."/>
            <person name="Lang B.F."/>
            <person name="Burger G."/>
        </authorList>
    </citation>
    <scope>NUCLEOTIDE SEQUENCE [LARGE SCALE GENOMIC DNA]</scope>
    <source>
        <strain evidence="3 4">IS7</strain>
    </source>
</reference>
<dbReference type="EMBL" id="JBAWTH010000017">
    <property type="protein sequence ID" value="KAL2288339.1"/>
    <property type="molecule type" value="Genomic_DNA"/>
</dbReference>
<feature type="region of interest" description="Disordered" evidence="1">
    <location>
        <begin position="169"/>
        <end position="218"/>
    </location>
</feature>
<keyword evidence="4" id="KW-1185">Reference proteome</keyword>
<dbReference type="PROSITE" id="PS50908">
    <property type="entry name" value="RWD"/>
    <property type="match status" value="1"/>
</dbReference>
<comment type="caution">
    <text evidence="3">The sequence shown here is derived from an EMBL/GenBank/DDBJ whole genome shotgun (WGS) entry which is preliminary data.</text>
</comment>
<dbReference type="InterPro" id="IPR040213">
    <property type="entry name" value="GIR2-like"/>
</dbReference>
<evidence type="ECO:0000313" key="4">
    <source>
        <dbReference type="Proteomes" id="UP001600888"/>
    </source>
</evidence>
<gene>
    <name evidence="3" type="ORF">FJTKL_04381</name>
</gene>
<dbReference type="SUPFAM" id="SSF54495">
    <property type="entry name" value="UBC-like"/>
    <property type="match status" value="1"/>
</dbReference>
<dbReference type="Gene3D" id="3.10.110.10">
    <property type="entry name" value="Ubiquitin Conjugating Enzyme"/>
    <property type="match status" value="1"/>
</dbReference>
<feature type="domain" description="RWD" evidence="2">
    <location>
        <begin position="8"/>
        <end position="119"/>
    </location>
</feature>